<protein>
    <submittedName>
        <fullName evidence="7">Radical SAM protein</fullName>
    </submittedName>
</protein>
<accession>A0ABQ4M5L9</accession>
<keyword evidence="4" id="KW-0479">Metal-binding</keyword>
<dbReference type="InterPro" id="IPR013785">
    <property type="entry name" value="Aldolase_TIM"/>
</dbReference>
<dbReference type="PANTHER" id="PTHR30352:SF2">
    <property type="entry name" value="ANAEROBIC RIBONUCLEOSIDE-TRIPHOSPHATE REDUCTASE-ACTIVATING PROTEIN"/>
    <property type="match status" value="1"/>
</dbReference>
<dbReference type="Proteomes" id="UP000679992">
    <property type="component" value="Unassembled WGS sequence"/>
</dbReference>
<evidence type="ECO:0000313" key="7">
    <source>
        <dbReference type="EMBL" id="GIP51303.1"/>
    </source>
</evidence>
<evidence type="ECO:0000256" key="5">
    <source>
        <dbReference type="ARBA" id="ARBA00023004"/>
    </source>
</evidence>
<sequence length="201" mass="21984">MSLQLFVHDINRCSFVNGPGARAVVWVQGCSLGCPGCFNPGTHRAEHPSASIADPAAMGEELGRLPVDGLTLSGGEPLEQPEAVSELIRAFRRWNSGTVLIFSGFSPKRIFASAAARSTLLLADAVLAGPYKEEAGSSEIWSSKQLILVTDRIEPNTLTPERRLEVSLHTDSSVRLSGYPDPAQRRDLQHYLKQEPEYDQR</sequence>
<evidence type="ECO:0000313" key="8">
    <source>
        <dbReference type="Proteomes" id="UP000679992"/>
    </source>
</evidence>
<gene>
    <name evidence="7" type="ORF">J42TS3_03380</name>
</gene>
<dbReference type="Gene3D" id="3.20.20.70">
    <property type="entry name" value="Aldolase class I"/>
    <property type="match status" value="1"/>
</dbReference>
<dbReference type="InterPro" id="IPR007197">
    <property type="entry name" value="rSAM"/>
</dbReference>
<evidence type="ECO:0000256" key="2">
    <source>
        <dbReference type="ARBA" id="ARBA00022485"/>
    </source>
</evidence>
<evidence type="ECO:0000256" key="3">
    <source>
        <dbReference type="ARBA" id="ARBA00022691"/>
    </source>
</evidence>
<dbReference type="CDD" id="cd01335">
    <property type="entry name" value="Radical_SAM"/>
    <property type="match status" value="1"/>
</dbReference>
<dbReference type="InterPro" id="IPR034457">
    <property type="entry name" value="Organic_radical-activating"/>
</dbReference>
<comment type="caution">
    <text evidence="7">The sequence shown here is derived from an EMBL/GenBank/DDBJ whole genome shotgun (WGS) entry which is preliminary data.</text>
</comment>
<evidence type="ECO:0000256" key="4">
    <source>
        <dbReference type="ARBA" id="ARBA00022723"/>
    </source>
</evidence>
<reference evidence="7 8" key="1">
    <citation type="submission" date="2021-03" db="EMBL/GenBank/DDBJ databases">
        <title>Antimicrobial resistance genes in bacteria isolated from Japanese honey, and their potential for conferring macrolide and lincosamide resistance in the American foulbrood pathogen Paenibacillus larvae.</title>
        <authorList>
            <person name="Okamoto M."/>
            <person name="Kumagai M."/>
            <person name="Kanamori H."/>
            <person name="Takamatsu D."/>
        </authorList>
    </citation>
    <scope>NUCLEOTIDE SEQUENCE [LARGE SCALE GENOMIC DNA]</scope>
    <source>
        <strain evidence="7 8">J42TS3</strain>
    </source>
</reference>
<dbReference type="InterPro" id="IPR058240">
    <property type="entry name" value="rSAM_sf"/>
</dbReference>
<proteinExistence type="predicted"/>
<dbReference type="SUPFAM" id="SSF102114">
    <property type="entry name" value="Radical SAM enzymes"/>
    <property type="match status" value="1"/>
</dbReference>
<dbReference type="SFLD" id="SFLDS00029">
    <property type="entry name" value="Radical_SAM"/>
    <property type="match status" value="1"/>
</dbReference>
<keyword evidence="5" id="KW-0408">Iron</keyword>
<comment type="cofactor">
    <cofactor evidence="1">
        <name>[4Fe-4S] cluster</name>
        <dbReference type="ChEBI" id="CHEBI:49883"/>
    </cofactor>
</comment>
<dbReference type="RefSeq" id="WP_213653527.1">
    <property type="nucleotide sequence ID" value="NZ_BOSL01000001.1"/>
</dbReference>
<keyword evidence="3" id="KW-0949">S-adenosyl-L-methionine</keyword>
<keyword evidence="2" id="KW-0004">4Fe-4S</keyword>
<keyword evidence="8" id="KW-1185">Reference proteome</keyword>
<organism evidence="7 8">
    <name type="scientific">Paenibacillus vini</name>
    <dbReference type="NCBI Taxonomy" id="1476024"/>
    <lineage>
        <taxon>Bacteria</taxon>
        <taxon>Bacillati</taxon>
        <taxon>Bacillota</taxon>
        <taxon>Bacilli</taxon>
        <taxon>Bacillales</taxon>
        <taxon>Paenibacillaceae</taxon>
        <taxon>Paenibacillus</taxon>
    </lineage>
</organism>
<evidence type="ECO:0000256" key="6">
    <source>
        <dbReference type="ARBA" id="ARBA00023014"/>
    </source>
</evidence>
<dbReference type="PANTHER" id="PTHR30352">
    <property type="entry name" value="PYRUVATE FORMATE-LYASE-ACTIVATING ENZYME"/>
    <property type="match status" value="1"/>
</dbReference>
<name>A0ABQ4M5L9_9BACL</name>
<keyword evidence="6" id="KW-0411">Iron-sulfur</keyword>
<evidence type="ECO:0000256" key="1">
    <source>
        <dbReference type="ARBA" id="ARBA00001966"/>
    </source>
</evidence>
<dbReference type="Pfam" id="PF13353">
    <property type="entry name" value="Fer4_12"/>
    <property type="match status" value="1"/>
</dbReference>
<dbReference type="EMBL" id="BOSL01000001">
    <property type="protein sequence ID" value="GIP51303.1"/>
    <property type="molecule type" value="Genomic_DNA"/>
</dbReference>